<comment type="caution">
    <text evidence="3">The sequence shown here is derived from an EMBL/GenBank/DDBJ whole genome shotgun (WGS) entry which is preliminary data.</text>
</comment>
<accession>A0A7K3QK61</accession>
<evidence type="ECO:0000313" key="4">
    <source>
        <dbReference type="Proteomes" id="UP000470520"/>
    </source>
</evidence>
<evidence type="ECO:0000256" key="2">
    <source>
        <dbReference type="SAM" id="Phobius"/>
    </source>
</evidence>
<gene>
    <name evidence="3" type="ORF">G3I21_00625</name>
</gene>
<keyword evidence="2" id="KW-0812">Transmembrane</keyword>
<keyword evidence="2" id="KW-0472">Membrane</keyword>
<organism evidence="3 4">
    <name type="scientific">Streptomyces bauhiniae</name>
    <dbReference type="NCBI Taxonomy" id="2340725"/>
    <lineage>
        <taxon>Bacteria</taxon>
        <taxon>Bacillati</taxon>
        <taxon>Actinomycetota</taxon>
        <taxon>Actinomycetes</taxon>
        <taxon>Kitasatosporales</taxon>
        <taxon>Streptomycetaceae</taxon>
        <taxon>Streptomyces</taxon>
    </lineage>
</organism>
<protein>
    <submittedName>
        <fullName evidence="3">Uncharacterized protein</fullName>
    </submittedName>
</protein>
<dbReference type="AlphaFoldDB" id="A0A7K3QK61"/>
<evidence type="ECO:0000313" key="3">
    <source>
        <dbReference type="EMBL" id="NEB90265.1"/>
    </source>
</evidence>
<keyword evidence="2" id="KW-1133">Transmembrane helix</keyword>
<sequence>MSARRIPLNLYGLPFGLAGVWLTAADEQDASAVVGEVLAGLSAIAWVVVSVCYVRYATEDGAPLSSPRHRVTASTRRNAATGPVPVGTRHAPTGSIILPPPAKARPRRWCTLNRGWPRQPAPWPGSRSKA</sequence>
<feature type="transmembrane region" description="Helical" evidence="2">
    <location>
        <begin position="7"/>
        <end position="25"/>
    </location>
</feature>
<dbReference type="EMBL" id="JAAGMR010000003">
    <property type="protein sequence ID" value="NEB90265.1"/>
    <property type="molecule type" value="Genomic_DNA"/>
</dbReference>
<feature type="transmembrane region" description="Helical" evidence="2">
    <location>
        <begin position="37"/>
        <end position="56"/>
    </location>
</feature>
<dbReference type="RefSeq" id="WP_164186013.1">
    <property type="nucleotide sequence ID" value="NZ_JAAGMR010000003.1"/>
</dbReference>
<feature type="region of interest" description="Disordered" evidence="1">
    <location>
        <begin position="63"/>
        <end position="103"/>
    </location>
</feature>
<dbReference type="Proteomes" id="UP000470520">
    <property type="component" value="Unassembled WGS sequence"/>
</dbReference>
<proteinExistence type="predicted"/>
<reference evidence="3 4" key="1">
    <citation type="submission" date="2020-01" db="EMBL/GenBank/DDBJ databases">
        <title>Insect and environment-associated Actinomycetes.</title>
        <authorList>
            <person name="Currrie C."/>
            <person name="Chevrette M."/>
            <person name="Carlson C."/>
            <person name="Stubbendieck R."/>
            <person name="Wendt-Pienkowski E."/>
        </authorList>
    </citation>
    <scope>NUCLEOTIDE SEQUENCE [LARGE SCALE GENOMIC DNA]</scope>
    <source>
        <strain evidence="3 4">SID7754</strain>
    </source>
</reference>
<name>A0A7K3QK61_9ACTN</name>
<evidence type="ECO:0000256" key="1">
    <source>
        <dbReference type="SAM" id="MobiDB-lite"/>
    </source>
</evidence>